<dbReference type="SUPFAM" id="SSF52200">
    <property type="entry name" value="Toll/Interleukin receptor TIR domain"/>
    <property type="match status" value="1"/>
</dbReference>
<evidence type="ECO:0000313" key="3">
    <source>
        <dbReference type="Proteomes" id="UP001303285"/>
    </source>
</evidence>
<dbReference type="PROSITE" id="PS50104">
    <property type="entry name" value="TIR"/>
    <property type="match status" value="1"/>
</dbReference>
<dbReference type="Pfam" id="PF05419">
    <property type="entry name" value="GUN4"/>
    <property type="match status" value="1"/>
</dbReference>
<dbReference type="PANTHER" id="PTHR34800:SF1">
    <property type="entry name" value="TETRAPYRROLE-BINDING PROTEIN, CHLOROPLASTIC"/>
    <property type="match status" value="1"/>
</dbReference>
<dbReference type="InterPro" id="IPR037215">
    <property type="entry name" value="GUN4-like_sf"/>
</dbReference>
<dbReference type="SUPFAM" id="SSF140869">
    <property type="entry name" value="GUN4-like"/>
    <property type="match status" value="1"/>
</dbReference>
<dbReference type="SMART" id="SM00255">
    <property type="entry name" value="TIR"/>
    <property type="match status" value="1"/>
</dbReference>
<dbReference type="PANTHER" id="PTHR34800">
    <property type="entry name" value="TETRAPYRROLE-BINDING PROTEIN, CHLOROPLASTIC"/>
    <property type="match status" value="1"/>
</dbReference>
<evidence type="ECO:0000259" key="1">
    <source>
        <dbReference type="PROSITE" id="PS50104"/>
    </source>
</evidence>
<dbReference type="Proteomes" id="UP001303285">
    <property type="component" value="Unassembled WGS sequence"/>
</dbReference>
<feature type="domain" description="TIR" evidence="1">
    <location>
        <begin position="9"/>
        <end position="142"/>
    </location>
</feature>
<organism evidence="2 3">
    <name type="scientific">Nodularia spumigena UHCC 0060</name>
    <dbReference type="NCBI Taxonomy" id="3110300"/>
    <lineage>
        <taxon>Bacteria</taxon>
        <taxon>Bacillati</taxon>
        <taxon>Cyanobacteriota</taxon>
        <taxon>Cyanophyceae</taxon>
        <taxon>Nostocales</taxon>
        <taxon>Nodulariaceae</taxon>
        <taxon>Nodularia</taxon>
    </lineage>
</organism>
<dbReference type="Pfam" id="PF13676">
    <property type="entry name" value="TIR_2"/>
    <property type="match status" value="1"/>
</dbReference>
<gene>
    <name evidence="2" type="ORF">VB695_04415</name>
</gene>
<dbReference type="RefSeq" id="WP_006197955.1">
    <property type="nucleotide sequence ID" value="NZ_JAYGHK010000009.1"/>
</dbReference>
<protein>
    <submittedName>
        <fullName evidence="2">GUN4 domain-containing protein</fullName>
    </submittedName>
</protein>
<proteinExistence type="predicted"/>
<sequence length="338" mass="40039">MDNWNIFKKRFDIFLSHASEDKETFVEKLYNELTDAQYKVWYDKNELYWGDNLQQKITEGLKKSSYGIVVISPSYFDKHKEWTFLEFNQILTTNNILPILHNINMQTIKDLHPQEHEQIKNWLAISSEKGIDYIIQQAKKKIGDRESEKGIDYTRLRDLLAAKNWKEADKETYRVMIKAVDKEEGHYFTYNELLNFPCTDLRTINRLWVKYSDGHFGFSVQRDIYLSVGGEVDGKYYEKADEKFGDRVKWRANFLFIFPRSWIEYECVTFDTSSPVGHLPVQYLFFCSPQDFFGTYVYTSPSLSSLLRDVYTLPSWPYDCVKGFSFSYLASRLVKCNI</sequence>
<name>A0ABU5UM54_NODSP</name>
<dbReference type="InterPro" id="IPR000157">
    <property type="entry name" value="TIR_dom"/>
</dbReference>
<keyword evidence="3" id="KW-1185">Reference proteome</keyword>
<evidence type="ECO:0000313" key="2">
    <source>
        <dbReference type="EMBL" id="MEA5607328.1"/>
    </source>
</evidence>
<accession>A0ABU5UM54</accession>
<dbReference type="InterPro" id="IPR008629">
    <property type="entry name" value="GUN4-like"/>
</dbReference>
<dbReference type="InterPro" id="IPR035897">
    <property type="entry name" value="Toll_tir_struct_dom_sf"/>
</dbReference>
<dbReference type="Gene3D" id="1.25.40.620">
    <property type="match status" value="1"/>
</dbReference>
<reference evidence="2 3" key="1">
    <citation type="submission" date="2023-12" db="EMBL/GenBank/DDBJ databases">
        <title>Baltic Sea Cyanobacteria.</title>
        <authorList>
            <person name="Delbaje E."/>
            <person name="Fewer D.P."/>
            <person name="Shishido T.K."/>
        </authorList>
    </citation>
    <scope>NUCLEOTIDE SEQUENCE [LARGE SCALE GENOMIC DNA]</scope>
    <source>
        <strain evidence="2 3">UHCC 0060</strain>
    </source>
</reference>
<dbReference type="Gene3D" id="1.10.10.1770">
    <property type="entry name" value="Gun4-like"/>
    <property type="match status" value="1"/>
</dbReference>
<dbReference type="CDD" id="cd16383">
    <property type="entry name" value="GUN4"/>
    <property type="match status" value="1"/>
</dbReference>
<comment type="caution">
    <text evidence="2">The sequence shown here is derived from an EMBL/GenBank/DDBJ whole genome shotgun (WGS) entry which is preliminary data.</text>
</comment>
<dbReference type="EMBL" id="JAYGHK010000009">
    <property type="protein sequence ID" value="MEA5607328.1"/>
    <property type="molecule type" value="Genomic_DNA"/>
</dbReference>